<evidence type="ECO:0000256" key="7">
    <source>
        <dbReference type="PIRSR" id="PIRSR600183-50"/>
    </source>
</evidence>
<comment type="pathway">
    <text evidence="5 8">Amino-acid biosynthesis; L-lysine biosynthesis via DAP pathway; L-lysine from DL-2,6-diaminopimelate: step 1/1.</text>
</comment>
<dbReference type="UniPathway" id="UPA00034">
    <property type="reaction ID" value="UER00027"/>
</dbReference>
<dbReference type="Pfam" id="PF02784">
    <property type="entry name" value="Orn_Arg_deC_N"/>
    <property type="match status" value="1"/>
</dbReference>
<evidence type="ECO:0000313" key="13">
    <source>
        <dbReference type="Proteomes" id="UP000440224"/>
    </source>
</evidence>
<evidence type="ECO:0000256" key="5">
    <source>
        <dbReference type="HAMAP-Rule" id="MF_02120"/>
    </source>
</evidence>
<feature type="compositionally biased region" description="Polar residues" evidence="9">
    <location>
        <begin position="45"/>
        <end position="57"/>
    </location>
</feature>
<feature type="binding site" evidence="5">
    <location>
        <position position="406"/>
    </location>
    <ligand>
        <name>substrate</name>
    </ligand>
</feature>
<dbReference type="FunFam" id="3.20.20.10:FF:000003">
    <property type="entry name" value="Diaminopimelate decarboxylase"/>
    <property type="match status" value="1"/>
</dbReference>
<evidence type="ECO:0000256" key="4">
    <source>
        <dbReference type="ARBA" id="ARBA00023239"/>
    </source>
</evidence>
<feature type="binding site" evidence="5">
    <location>
        <position position="466"/>
    </location>
    <ligand>
        <name>substrate</name>
    </ligand>
</feature>
<comment type="caution">
    <text evidence="12">The sequence shown here is derived from an EMBL/GenBank/DDBJ whole genome shotgun (WGS) entry which is preliminary data.</text>
</comment>
<dbReference type="GO" id="GO:0009089">
    <property type="term" value="P:lysine biosynthetic process via diaminopimelate"/>
    <property type="evidence" value="ECO:0007669"/>
    <property type="project" value="UniProtKB-UniRule"/>
</dbReference>
<dbReference type="GO" id="GO:0030170">
    <property type="term" value="F:pyridoxal phosphate binding"/>
    <property type="evidence" value="ECO:0007669"/>
    <property type="project" value="UniProtKB-UniRule"/>
</dbReference>
<evidence type="ECO:0000256" key="8">
    <source>
        <dbReference type="RuleBase" id="RU003738"/>
    </source>
</evidence>
<comment type="similarity">
    <text evidence="5">Belongs to the Orn/Lys/Arg decarboxylase class-II family. LysA subfamily.</text>
</comment>
<dbReference type="Proteomes" id="UP000440224">
    <property type="component" value="Unassembled WGS sequence"/>
</dbReference>
<dbReference type="PRINTS" id="PR01181">
    <property type="entry name" value="DAPDCRBXLASE"/>
</dbReference>
<evidence type="ECO:0000256" key="2">
    <source>
        <dbReference type="ARBA" id="ARBA00022793"/>
    </source>
</evidence>
<dbReference type="Gene3D" id="2.40.37.10">
    <property type="entry name" value="Lyase, Ornithine Decarboxylase, Chain A, domain 1"/>
    <property type="match status" value="1"/>
</dbReference>
<keyword evidence="5" id="KW-0028">Amino-acid biosynthesis</keyword>
<evidence type="ECO:0000256" key="3">
    <source>
        <dbReference type="ARBA" id="ARBA00022898"/>
    </source>
</evidence>
<accession>A0A6N7PMT5</accession>
<keyword evidence="4 5" id="KW-0456">Lyase</keyword>
<feature type="domain" description="Orn/DAP/Arg decarboxylase 2 N-terminal" evidence="11">
    <location>
        <begin position="121"/>
        <end position="371"/>
    </location>
</feature>
<comment type="cofactor">
    <cofactor evidence="1 5 7 8">
        <name>pyridoxal 5'-phosphate</name>
        <dbReference type="ChEBI" id="CHEBI:597326"/>
    </cofactor>
</comment>
<sequence length="509" mass="53222">MSCSSWGSDAGPIVQTIFARRTTTGGAWHDVRAVDRGLPPGRSVSRPTWNGPSSRVVGTSPLDASRHGVFTRCQPRATRGPMLERDAHGAATMGGLRLEDLLDLGADAPRTPAYVYDVDAIVQAARDLAGGFEGAPHLIAYAVKANTAGPIVRALGAAGCGAEVVSGGELAVALGAGFPADVILFSGVAKTSREIDQAIGVGDRGILALQMESVEEITRVAARARALGRKARVSFRVNPSVEADTHAHVATGHDEAKFGIALADLPAAYEAIDRAGDALELMGIGCHIGSQLTRTDEYLEGARVVLDLAAERRATGKPLAYLDFGGGYGVDYGAGCPVTPADFARAATRLAAERGFGGTRIVVEPGRALVAPYGVLCASVVMAKRSRGEPSRRWLMIDAGMNDLVRPALYGAKHRIEPIDRPPPAAGEAPGYRVVGPVCESSDDFGEHPFAELLPRAVVIRDAGAYGFVMASEYNGRGLPTEIFLAGGRVAAIHESRDAAAWAASRLFG</sequence>
<dbReference type="OrthoDB" id="9802241at2"/>
<dbReference type="PROSITE" id="PS00878">
    <property type="entry name" value="ODR_DC_2_1"/>
    <property type="match status" value="1"/>
</dbReference>
<name>A0A6N7PMT5_9BACT</name>
<feature type="binding site" evidence="5">
    <location>
        <position position="440"/>
    </location>
    <ligand>
        <name>substrate</name>
    </ligand>
</feature>
<comment type="catalytic activity">
    <reaction evidence="5 8">
        <text>meso-2,6-diaminopimelate + H(+) = L-lysine + CO2</text>
        <dbReference type="Rhea" id="RHEA:15101"/>
        <dbReference type="ChEBI" id="CHEBI:15378"/>
        <dbReference type="ChEBI" id="CHEBI:16526"/>
        <dbReference type="ChEBI" id="CHEBI:32551"/>
        <dbReference type="ChEBI" id="CHEBI:57791"/>
        <dbReference type="EC" id="4.1.1.20"/>
    </reaction>
</comment>
<dbReference type="InterPro" id="IPR002986">
    <property type="entry name" value="DAP_deCOOHase_LysA"/>
</dbReference>
<keyword evidence="13" id="KW-1185">Reference proteome</keyword>
<feature type="binding site" evidence="5">
    <location>
        <position position="410"/>
    </location>
    <ligand>
        <name>substrate</name>
    </ligand>
</feature>
<dbReference type="EC" id="4.1.1.20" evidence="5 6"/>
<feature type="binding site" evidence="5">
    <location>
        <position position="367"/>
    </location>
    <ligand>
        <name>substrate</name>
    </ligand>
</feature>
<evidence type="ECO:0000313" key="12">
    <source>
        <dbReference type="EMBL" id="MRG93328.1"/>
    </source>
</evidence>
<dbReference type="HAMAP" id="MF_02120">
    <property type="entry name" value="LysA"/>
    <property type="match status" value="1"/>
</dbReference>
<dbReference type="InterPro" id="IPR022644">
    <property type="entry name" value="De-COase2_N"/>
</dbReference>
<proteinExistence type="inferred from homology"/>
<feature type="modified residue" description="N6-(pyridoxal phosphate)lysine" evidence="5 7">
    <location>
        <position position="144"/>
    </location>
</feature>
<dbReference type="CDD" id="cd06828">
    <property type="entry name" value="PLPDE_III_DapDC"/>
    <property type="match status" value="1"/>
</dbReference>
<dbReference type="NCBIfam" id="TIGR01048">
    <property type="entry name" value="lysA"/>
    <property type="match status" value="1"/>
</dbReference>
<dbReference type="SUPFAM" id="SSF51419">
    <property type="entry name" value="PLP-binding barrel"/>
    <property type="match status" value="1"/>
</dbReference>
<evidence type="ECO:0000259" key="11">
    <source>
        <dbReference type="Pfam" id="PF02784"/>
    </source>
</evidence>
<dbReference type="GO" id="GO:0008836">
    <property type="term" value="F:diaminopimelate decarboxylase activity"/>
    <property type="evidence" value="ECO:0007669"/>
    <property type="project" value="UniProtKB-UniRule"/>
</dbReference>
<dbReference type="Gene3D" id="3.20.20.10">
    <property type="entry name" value="Alanine racemase"/>
    <property type="match status" value="1"/>
</dbReference>
<feature type="active site" description="Proton donor" evidence="7">
    <location>
        <position position="439"/>
    </location>
</feature>
<protein>
    <recommendedName>
        <fullName evidence="5 6">Diaminopimelate decarboxylase</fullName>
        <shortName evidence="5">DAP decarboxylase</shortName>
        <shortName evidence="5">DAPDC</shortName>
        <ecNumber evidence="5 6">4.1.1.20</ecNumber>
    </recommendedName>
</protein>
<dbReference type="InterPro" id="IPR000183">
    <property type="entry name" value="Orn/DAP/Arg_de-COase"/>
</dbReference>
<dbReference type="InterPro" id="IPR022643">
    <property type="entry name" value="De-COase2_C"/>
</dbReference>
<keyword evidence="3 5" id="KW-0663">Pyridoxal phosphate</keyword>
<dbReference type="AlphaFoldDB" id="A0A6N7PMT5"/>
<feature type="binding site" evidence="5">
    <location>
        <begin position="364"/>
        <end position="367"/>
    </location>
    <ligand>
        <name>pyridoxal 5'-phosphate</name>
        <dbReference type="ChEBI" id="CHEBI:597326"/>
    </ligand>
</feature>
<evidence type="ECO:0000256" key="6">
    <source>
        <dbReference type="NCBIfam" id="TIGR01048"/>
    </source>
</evidence>
<dbReference type="InterPro" id="IPR009006">
    <property type="entry name" value="Ala_racemase/Decarboxylase_C"/>
</dbReference>
<keyword evidence="5 8" id="KW-0457">Lysine biosynthesis</keyword>
<dbReference type="PRINTS" id="PR01179">
    <property type="entry name" value="ODADCRBXLASE"/>
</dbReference>
<dbReference type="EMBL" id="WJIE01000004">
    <property type="protein sequence ID" value="MRG93328.1"/>
    <property type="molecule type" value="Genomic_DNA"/>
</dbReference>
<dbReference type="PANTHER" id="PTHR43727">
    <property type="entry name" value="DIAMINOPIMELATE DECARBOXYLASE"/>
    <property type="match status" value="1"/>
</dbReference>
<gene>
    <name evidence="5 12" type="primary">lysA</name>
    <name evidence="12" type="ORF">GF068_15510</name>
</gene>
<reference evidence="12 13" key="1">
    <citation type="submission" date="2019-10" db="EMBL/GenBank/DDBJ databases">
        <title>A soil myxobacterium in the family Polyangiaceae.</title>
        <authorList>
            <person name="Li Y."/>
            <person name="Wang J."/>
        </authorList>
    </citation>
    <scope>NUCLEOTIDE SEQUENCE [LARGE SCALE GENOMIC DNA]</scope>
    <source>
        <strain evidence="12 13">DSM 14734</strain>
    </source>
</reference>
<evidence type="ECO:0000259" key="10">
    <source>
        <dbReference type="Pfam" id="PF00278"/>
    </source>
</evidence>
<evidence type="ECO:0000256" key="1">
    <source>
        <dbReference type="ARBA" id="ARBA00001933"/>
    </source>
</evidence>
<feature type="domain" description="Orn/DAP/Arg decarboxylase 2 C-terminal" evidence="10">
    <location>
        <begin position="114"/>
        <end position="448"/>
    </location>
</feature>
<comment type="subunit">
    <text evidence="5">Homodimer.</text>
</comment>
<feature type="binding site" evidence="5">
    <location>
        <position position="327"/>
    </location>
    <ligand>
        <name>pyridoxal 5'-phosphate</name>
        <dbReference type="ChEBI" id="CHEBI:597326"/>
    </ligand>
</feature>
<comment type="function">
    <text evidence="5">Specifically catalyzes the decarboxylation of meso-diaminopimelate (meso-DAP) to L-lysine.</text>
</comment>
<evidence type="ECO:0000256" key="9">
    <source>
        <dbReference type="SAM" id="MobiDB-lite"/>
    </source>
</evidence>
<organism evidence="12 13">
    <name type="scientific">Polyangium spumosum</name>
    <dbReference type="NCBI Taxonomy" id="889282"/>
    <lineage>
        <taxon>Bacteria</taxon>
        <taxon>Pseudomonadati</taxon>
        <taxon>Myxococcota</taxon>
        <taxon>Polyangia</taxon>
        <taxon>Polyangiales</taxon>
        <taxon>Polyangiaceae</taxon>
        <taxon>Polyangium</taxon>
    </lineage>
</organism>
<dbReference type="PANTHER" id="PTHR43727:SF2">
    <property type="entry name" value="GROUP IV DECARBOXYLASE"/>
    <property type="match status" value="1"/>
</dbReference>
<dbReference type="Pfam" id="PF00278">
    <property type="entry name" value="Orn_DAP_Arg_deC"/>
    <property type="match status" value="1"/>
</dbReference>
<feature type="binding site" evidence="5">
    <location>
        <position position="466"/>
    </location>
    <ligand>
        <name>pyridoxal 5'-phosphate</name>
        <dbReference type="ChEBI" id="CHEBI:597326"/>
    </ligand>
</feature>
<dbReference type="SUPFAM" id="SSF50621">
    <property type="entry name" value="Alanine racemase C-terminal domain-like"/>
    <property type="match status" value="1"/>
</dbReference>
<dbReference type="InterPro" id="IPR029066">
    <property type="entry name" value="PLP-binding_barrel"/>
</dbReference>
<feature type="region of interest" description="Disordered" evidence="9">
    <location>
        <begin position="34"/>
        <end position="61"/>
    </location>
</feature>
<dbReference type="InterPro" id="IPR022653">
    <property type="entry name" value="De-COase2_pyr-phos_BS"/>
</dbReference>
<keyword evidence="2 5" id="KW-0210">Decarboxylase</keyword>